<dbReference type="InterPro" id="IPR016163">
    <property type="entry name" value="Ald_DH_C"/>
</dbReference>
<dbReference type="Gene3D" id="3.40.605.10">
    <property type="entry name" value="Aldehyde Dehydrogenase, Chain A, domain 1"/>
    <property type="match status" value="1"/>
</dbReference>
<dbReference type="RefSeq" id="WP_255060738.1">
    <property type="nucleotide sequence ID" value="NZ_JANDBD010000005.1"/>
</dbReference>
<dbReference type="InterPro" id="IPR016162">
    <property type="entry name" value="Ald_DH_N"/>
</dbReference>
<evidence type="ECO:0000313" key="7">
    <source>
        <dbReference type="Proteomes" id="UP001651690"/>
    </source>
</evidence>
<dbReference type="PANTHER" id="PTHR43866">
    <property type="entry name" value="MALONATE-SEMIALDEHYDE DEHYDROGENASE"/>
    <property type="match status" value="1"/>
</dbReference>
<dbReference type="InterPro" id="IPR015590">
    <property type="entry name" value="Aldehyde_DH_dom"/>
</dbReference>
<accession>A0ABT1M2R8</accession>
<feature type="compositionally biased region" description="Polar residues" evidence="4">
    <location>
        <begin position="16"/>
        <end position="28"/>
    </location>
</feature>
<reference evidence="6 7" key="1">
    <citation type="submission" date="2022-06" db="EMBL/GenBank/DDBJ databases">
        <title>Mycolicibacterium sp. CAU 1645 isolated from seawater.</title>
        <authorList>
            <person name="Kim W."/>
        </authorList>
    </citation>
    <scope>NUCLEOTIDE SEQUENCE [LARGE SCALE GENOMIC DNA]</scope>
    <source>
        <strain evidence="6 7">CAU 1645</strain>
    </source>
</reference>
<proteinExistence type="predicted"/>
<dbReference type="SUPFAM" id="SSF53720">
    <property type="entry name" value="ALDH-like"/>
    <property type="match status" value="1"/>
</dbReference>
<dbReference type="InterPro" id="IPR010061">
    <property type="entry name" value="MeMal-semiAld_DH"/>
</dbReference>
<dbReference type="Pfam" id="PF00171">
    <property type="entry name" value="Aldedh"/>
    <property type="match status" value="1"/>
</dbReference>
<evidence type="ECO:0000256" key="3">
    <source>
        <dbReference type="ARBA" id="ARBA00023027"/>
    </source>
</evidence>
<dbReference type="InterPro" id="IPR016161">
    <property type="entry name" value="Ald_DH/histidinol_DH"/>
</dbReference>
<dbReference type="InterPro" id="IPR016160">
    <property type="entry name" value="Ald_DH_CS_CYS"/>
</dbReference>
<evidence type="ECO:0000256" key="4">
    <source>
        <dbReference type="SAM" id="MobiDB-lite"/>
    </source>
</evidence>
<feature type="region of interest" description="Disordered" evidence="4">
    <location>
        <begin position="1"/>
        <end position="28"/>
    </location>
</feature>
<comment type="caution">
    <text evidence="6">The sequence shown here is derived from an EMBL/GenBank/DDBJ whole genome shotgun (WGS) entry which is preliminary data.</text>
</comment>
<keyword evidence="2" id="KW-0560">Oxidoreductase</keyword>
<dbReference type="PANTHER" id="PTHR43866:SF4">
    <property type="entry name" value="MALONATE-SEMIALDEHYDE DEHYDROGENASE"/>
    <property type="match status" value="1"/>
</dbReference>
<dbReference type="PROSITE" id="PS00070">
    <property type="entry name" value="ALDEHYDE_DEHYDR_CYS"/>
    <property type="match status" value="1"/>
</dbReference>
<evidence type="ECO:0000256" key="2">
    <source>
        <dbReference type="ARBA" id="ARBA00023002"/>
    </source>
</evidence>
<dbReference type="Gene3D" id="3.40.309.10">
    <property type="entry name" value="Aldehyde Dehydrogenase, Chain A, domain 2"/>
    <property type="match status" value="1"/>
</dbReference>
<dbReference type="Proteomes" id="UP001651690">
    <property type="component" value="Unassembled WGS sequence"/>
</dbReference>
<evidence type="ECO:0000259" key="5">
    <source>
        <dbReference type="Pfam" id="PF00171"/>
    </source>
</evidence>
<keyword evidence="3" id="KW-0520">NAD</keyword>
<dbReference type="EC" id="1.2.1.27" evidence="1"/>
<organism evidence="6 7">
    <name type="scientific">Mycolicibacterium arenosum</name>
    <dbReference type="NCBI Taxonomy" id="2952157"/>
    <lineage>
        <taxon>Bacteria</taxon>
        <taxon>Bacillati</taxon>
        <taxon>Actinomycetota</taxon>
        <taxon>Actinomycetes</taxon>
        <taxon>Mycobacteriales</taxon>
        <taxon>Mycobacteriaceae</taxon>
        <taxon>Mycolicibacterium</taxon>
    </lineage>
</organism>
<name>A0ABT1M2R8_9MYCO</name>
<dbReference type="EMBL" id="JANDBD010000005">
    <property type="protein sequence ID" value="MCP9273446.1"/>
    <property type="molecule type" value="Genomic_DNA"/>
</dbReference>
<dbReference type="CDD" id="cd07085">
    <property type="entry name" value="ALDH_F6_MMSDH"/>
    <property type="match status" value="1"/>
</dbReference>
<protein>
    <recommendedName>
        <fullName evidence="1">methylmalonate-semialdehyde dehydrogenase (CoA acylating)</fullName>
        <ecNumber evidence="1">1.2.1.27</ecNumber>
    </recommendedName>
</protein>
<feature type="domain" description="Aldehyde dehydrogenase" evidence="5">
    <location>
        <begin position="18"/>
        <end position="480"/>
    </location>
</feature>
<dbReference type="NCBIfam" id="TIGR01722">
    <property type="entry name" value="MMSDH"/>
    <property type="match status" value="1"/>
</dbReference>
<evidence type="ECO:0000313" key="6">
    <source>
        <dbReference type="EMBL" id="MCP9273446.1"/>
    </source>
</evidence>
<gene>
    <name evidence="6" type="ORF">NM203_14760</name>
</gene>
<evidence type="ECO:0000256" key="1">
    <source>
        <dbReference type="ARBA" id="ARBA00013048"/>
    </source>
</evidence>
<sequence length="500" mass="52923">MSNTISHWVDNAPFDGSSSATAPVTNPASGEVTGQVALATVEDARHVIDAAAAAFPAWRDTSLAKRTQILFTFRELLNTRKGELAEIITSEHGKVVSDALGEVARGQEVVEFACGIPHLLKGGYTENASTKVDVYSIRQPLGPVGIISPFNFPAMVPMWFFPVAIACGNTVVLKPSEKDPTASLWIANLWKDAGLPDGVFNVLQGDKTAVDELLTNPKIKSISFVGSTPIAQYVYATATAAGKRVQALGGAKNHAVVLPDADLDLAADAMVNAGFGSAGERCMAISACVAVGPIADDLVAKIAERTTPLKIGDGTKDSDMGPLVTKAHRDKVASYIDAGETDGAKVVVDGRTISGDGADRDSSGFWLGPTLLDQVTPDMSVYTDEIFGPVLSVLRVETYDHALELINTNPYGNGTAIFTNDGGAARRFQNEVEVGMVGINVPIPVPMAYYSFGGWKASLFGDSHAHGMDGVQFFTRQKAITQRWLDPSHGGINLGFPESQ</sequence>
<keyword evidence="7" id="KW-1185">Reference proteome</keyword>